<dbReference type="EMBL" id="CAUYUJ010015244">
    <property type="protein sequence ID" value="CAK0851478.1"/>
    <property type="molecule type" value="Genomic_DNA"/>
</dbReference>
<comment type="caution">
    <text evidence="1">The sequence shown here is derived from an EMBL/GenBank/DDBJ whole genome shotgun (WGS) entry which is preliminary data.</text>
</comment>
<evidence type="ECO:0000313" key="2">
    <source>
        <dbReference type="Proteomes" id="UP001189429"/>
    </source>
</evidence>
<organism evidence="1 2">
    <name type="scientific">Prorocentrum cordatum</name>
    <dbReference type="NCBI Taxonomy" id="2364126"/>
    <lineage>
        <taxon>Eukaryota</taxon>
        <taxon>Sar</taxon>
        <taxon>Alveolata</taxon>
        <taxon>Dinophyceae</taxon>
        <taxon>Prorocentrales</taxon>
        <taxon>Prorocentraceae</taxon>
        <taxon>Prorocentrum</taxon>
    </lineage>
</organism>
<sequence length="155" mass="16401">MLALTGYAAKTQHPAKASTGCANPDMTAASGHYAVMLDGVSGAPPPMTPEGLARDMRRHEETKLHLKLAAGGNSAESLQEHIKNTLRRVGNVGRHNAAELKKAVQTLSGAALLRRAGLASVLDALRRYRVRCSSGAAQMAPKDCFRAGLCKWAQA</sequence>
<gene>
    <name evidence="1" type="ORF">PCOR1329_LOCUS43631</name>
</gene>
<reference evidence="1" key="1">
    <citation type="submission" date="2023-10" db="EMBL/GenBank/DDBJ databases">
        <authorList>
            <person name="Chen Y."/>
            <person name="Shah S."/>
            <person name="Dougan E. K."/>
            <person name="Thang M."/>
            <person name="Chan C."/>
        </authorList>
    </citation>
    <scope>NUCLEOTIDE SEQUENCE [LARGE SCALE GENOMIC DNA]</scope>
</reference>
<protein>
    <submittedName>
        <fullName evidence="1">Uncharacterized protein</fullName>
    </submittedName>
</protein>
<evidence type="ECO:0000313" key="1">
    <source>
        <dbReference type="EMBL" id="CAK0851478.1"/>
    </source>
</evidence>
<dbReference type="Proteomes" id="UP001189429">
    <property type="component" value="Unassembled WGS sequence"/>
</dbReference>
<name>A0ABN9TZ79_9DINO</name>
<accession>A0ABN9TZ79</accession>
<proteinExistence type="predicted"/>
<keyword evidence="2" id="KW-1185">Reference proteome</keyword>